<dbReference type="Proteomes" id="UP000235589">
    <property type="component" value="Chromosome"/>
</dbReference>
<proteinExistence type="predicted"/>
<protein>
    <recommendedName>
        <fullName evidence="4">Secreted protein</fullName>
    </recommendedName>
</protein>
<feature type="chain" id="PRO_5014636284" description="Secreted protein" evidence="1">
    <location>
        <begin position="26"/>
        <end position="44"/>
    </location>
</feature>
<dbReference type="GeneID" id="98063743"/>
<evidence type="ECO:0000313" key="2">
    <source>
        <dbReference type="EMBL" id="AUO18939.1"/>
    </source>
</evidence>
<dbReference type="KEGG" id="mpec:B9O19_00756"/>
<feature type="signal peptide" evidence="1">
    <location>
        <begin position="1"/>
        <end position="25"/>
    </location>
</feature>
<dbReference type="EMBL" id="CP020991">
    <property type="protein sequence ID" value="AUO18939.1"/>
    <property type="molecule type" value="Genomic_DNA"/>
</dbReference>
<dbReference type="RefSeq" id="WP_281254336.1">
    <property type="nucleotide sequence ID" value="NZ_CP020991.1"/>
</dbReference>
<keyword evidence="1" id="KW-0732">Signal</keyword>
<sequence>MKKITRIAMFIFAVTILISTTSAYADVVQPIKEMQIRNYWRNKQ</sequence>
<evidence type="ECO:0008006" key="4">
    <source>
        <dbReference type="Google" id="ProtNLM"/>
    </source>
</evidence>
<accession>A0A2K9P283</accession>
<keyword evidence="3" id="KW-1185">Reference proteome</keyword>
<gene>
    <name evidence="2" type="ORF">B9O19_00756</name>
</gene>
<reference evidence="2 3" key="1">
    <citation type="submission" date="2017-04" db="EMBL/GenBank/DDBJ databases">
        <title>Monoglobus pectinilyticus 14 draft genome.</title>
        <authorList>
            <person name="Kim C."/>
            <person name="Rosendale D.I."/>
            <person name="Kelly W.J."/>
            <person name="Tannock G.W."/>
            <person name="Patchett M.L."/>
            <person name="Jordens J.Z."/>
        </authorList>
    </citation>
    <scope>NUCLEOTIDE SEQUENCE [LARGE SCALE GENOMIC DNA]</scope>
    <source>
        <strain evidence="2 3">14</strain>
    </source>
</reference>
<name>A0A2K9P283_9FIRM</name>
<evidence type="ECO:0000256" key="1">
    <source>
        <dbReference type="SAM" id="SignalP"/>
    </source>
</evidence>
<organism evidence="2 3">
    <name type="scientific">Monoglobus pectinilyticus</name>
    <dbReference type="NCBI Taxonomy" id="1981510"/>
    <lineage>
        <taxon>Bacteria</taxon>
        <taxon>Bacillati</taxon>
        <taxon>Bacillota</taxon>
        <taxon>Clostridia</taxon>
        <taxon>Monoglobales</taxon>
        <taxon>Monoglobaceae</taxon>
        <taxon>Monoglobus</taxon>
    </lineage>
</organism>
<dbReference type="AlphaFoldDB" id="A0A2K9P283"/>
<evidence type="ECO:0000313" key="3">
    <source>
        <dbReference type="Proteomes" id="UP000235589"/>
    </source>
</evidence>